<feature type="domain" description="SecDF P1 head subdomain" evidence="1">
    <location>
        <begin position="41"/>
        <end position="117"/>
    </location>
</feature>
<evidence type="ECO:0000259" key="1">
    <source>
        <dbReference type="Pfam" id="PF22599"/>
    </source>
</evidence>
<keyword evidence="3" id="KW-1185">Reference proteome</keyword>
<reference evidence="3" key="1">
    <citation type="submission" date="2016-11" db="EMBL/GenBank/DDBJ databases">
        <title>Trade-off between light-utilization and light-protection in marine flavobacteria.</title>
        <authorList>
            <person name="Kumagai Y."/>
            <person name="Yoshizawa S."/>
            <person name="Kogure K."/>
        </authorList>
    </citation>
    <scope>NUCLEOTIDE SEQUENCE [LARGE SCALE GENOMIC DNA]</scope>
    <source>
        <strain evidence="3">SG-18</strain>
    </source>
</reference>
<dbReference type="Pfam" id="PF22599">
    <property type="entry name" value="SecDF_P1_head"/>
    <property type="match status" value="1"/>
</dbReference>
<proteinExistence type="predicted"/>
<dbReference type="Gene3D" id="3.30.1360.200">
    <property type="match status" value="1"/>
</dbReference>
<dbReference type="Proteomes" id="UP000239366">
    <property type="component" value="Unassembled WGS sequence"/>
</dbReference>
<organism evidence="2 3">
    <name type="scientific">Aureicoccus marinus</name>
    <dbReference type="NCBI Taxonomy" id="754435"/>
    <lineage>
        <taxon>Bacteria</taxon>
        <taxon>Pseudomonadati</taxon>
        <taxon>Bacteroidota</taxon>
        <taxon>Flavobacteriia</taxon>
        <taxon>Flavobacteriales</taxon>
        <taxon>Flavobacteriaceae</taxon>
        <taxon>Aureicoccus</taxon>
    </lineage>
</organism>
<evidence type="ECO:0000313" key="2">
    <source>
        <dbReference type="EMBL" id="PQJ15773.1"/>
    </source>
</evidence>
<name>A0A2S7T778_9FLAO</name>
<gene>
    <name evidence="2" type="ORF">BST99_08590</name>
</gene>
<protein>
    <recommendedName>
        <fullName evidence="1">SecDF P1 head subdomain domain-containing protein</fullName>
    </recommendedName>
</protein>
<comment type="caution">
    <text evidence="2">The sequence shown here is derived from an EMBL/GenBank/DDBJ whole genome shotgun (WGS) entry which is preliminary data.</text>
</comment>
<evidence type="ECO:0000313" key="3">
    <source>
        <dbReference type="Proteomes" id="UP000239366"/>
    </source>
</evidence>
<accession>A0A2S7T778</accession>
<dbReference type="AlphaFoldDB" id="A0A2S7T778"/>
<dbReference type="InterPro" id="IPR054384">
    <property type="entry name" value="SecDF_P1_head"/>
</dbReference>
<sequence>MTENESEVTSISEVTQNGQLRTGWYFLSDKDNGIEKTLNGTKEIYYLNPSPIVTADNFTELEIYQSNYGDYGMTIRLDKKGTKQWSIATGKSIGKKLALVIDNELYFLPQVNAQIDVGITALNRGDLSETELKAIKNIIEKEKK</sequence>
<dbReference type="EMBL" id="MQVX01000001">
    <property type="protein sequence ID" value="PQJ15773.1"/>
    <property type="molecule type" value="Genomic_DNA"/>
</dbReference>